<sequence length="263" mass="29034">MHSSKLPRHPRSVFRRLLLSVVLWTAGLPLAASALAAQPTSAASASPSASGRSGPGGTYTTSNSGFQLPDFVYGGNSISLLAPVQIGLTPNGYIPRGRIGLQYDRQLHKAHWLHVGAAALFDRGNWQDFRMDTCGLEVQTGTCQAGTTAGMDLWVGYTHKLFIEKQPWIVPTFRLGVAGGFWYYPRLRGTREQTRELSWMLGFQAAAGVRFFLLRELSIGLDLELRPGLVIHRERPFAAEKADNDPAFILPLQILPLVVEYRF</sequence>
<comment type="caution">
    <text evidence="2">The sequence shown here is derived from an EMBL/GenBank/DDBJ whole genome shotgun (WGS) entry which is preliminary data.</text>
</comment>
<dbReference type="AlphaFoldDB" id="A0A2S9XCZ4"/>
<dbReference type="PROSITE" id="PS51318">
    <property type="entry name" value="TAT"/>
    <property type="match status" value="1"/>
</dbReference>
<dbReference type="InterPro" id="IPR006311">
    <property type="entry name" value="TAT_signal"/>
</dbReference>
<evidence type="ECO:0000313" key="3">
    <source>
        <dbReference type="Proteomes" id="UP000237968"/>
    </source>
</evidence>
<keyword evidence="1" id="KW-0732">Signal</keyword>
<dbReference type="OrthoDB" id="5508445at2"/>
<dbReference type="EMBL" id="PVNK01000269">
    <property type="protein sequence ID" value="PRP90728.1"/>
    <property type="molecule type" value="Genomic_DNA"/>
</dbReference>
<reference evidence="2 3" key="1">
    <citation type="submission" date="2018-03" db="EMBL/GenBank/DDBJ databases">
        <title>Draft Genome Sequences of the Obligatory Marine Myxobacteria Enhygromyxa salina SWB005.</title>
        <authorList>
            <person name="Poehlein A."/>
            <person name="Moghaddam J.A."/>
            <person name="Harms H."/>
            <person name="Alanjari M."/>
            <person name="Koenig G.M."/>
            <person name="Daniel R."/>
            <person name="Schaeberle T.F."/>
        </authorList>
    </citation>
    <scope>NUCLEOTIDE SEQUENCE [LARGE SCALE GENOMIC DNA]</scope>
    <source>
        <strain evidence="2 3">SWB005</strain>
    </source>
</reference>
<feature type="signal peptide" evidence="1">
    <location>
        <begin position="1"/>
        <end position="36"/>
    </location>
</feature>
<evidence type="ECO:0000256" key="1">
    <source>
        <dbReference type="SAM" id="SignalP"/>
    </source>
</evidence>
<accession>A0A2S9XCZ4</accession>
<keyword evidence="3" id="KW-1185">Reference proteome</keyword>
<organism evidence="2 3">
    <name type="scientific">Enhygromyxa salina</name>
    <dbReference type="NCBI Taxonomy" id="215803"/>
    <lineage>
        <taxon>Bacteria</taxon>
        <taxon>Pseudomonadati</taxon>
        <taxon>Myxococcota</taxon>
        <taxon>Polyangia</taxon>
        <taxon>Nannocystales</taxon>
        <taxon>Nannocystaceae</taxon>
        <taxon>Enhygromyxa</taxon>
    </lineage>
</organism>
<protein>
    <recommendedName>
        <fullName evidence="4">Outer membrane protein beta-barrel domain-containing protein</fullName>
    </recommendedName>
</protein>
<evidence type="ECO:0008006" key="4">
    <source>
        <dbReference type="Google" id="ProtNLM"/>
    </source>
</evidence>
<evidence type="ECO:0000313" key="2">
    <source>
        <dbReference type="EMBL" id="PRP90728.1"/>
    </source>
</evidence>
<dbReference type="Proteomes" id="UP000237968">
    <property type="component" value="Unassembled WGS sequence"/>
</dbReference>
<name>A0A2S9XCZ4_9BACT</name>
<gene>
    <name evidence="2" type="ORF">ENSA5_61620</name>
</gene>
<proteinExistence type="predicted"/>
<feature type="chain" id="PRO_5015673142" description="Outer membrane protein beta-barrel domain-containing protein" evidence="1">
    <location>
        <begin position="37"/>
        <end position="263"/>
    </location>
</feature>